<evidence type="ECO:0000256" key="1">
    <source>
        <dbReference type="ARBA" id="ARBA00004651"/>
    </source>
</evidence>
<dbReference type="PANTHER" id="PTHR34820:SF4">
    <property type="entry name" value="INNER MEMBRANE PROTEIN YEBZ"/>
    <property type="match status" value="1"/>
</dbReference>
<evidence type="ECO:0000256" key="6">
    <source>
        <dbReference type="SAM" id="Phobius"/>
    </source>
</evidence>
<feature type="transmembrane region" description="Helical" evidence="6">
    <location>
        <begin position="85"/>
        <end position="107"/>
    </location>
</feature>
<feature type="transmembrane region" description="Helical" evidence="6">
    <location>
        <begin position="267"/>
        <end position="286"/>
    </location>
</feature>
<feature type="transmembrane region" description="Helical" evidence="6">
    <location>
        <begin position="218"/>
        <end position="239"/>
    </location>
</feature>
<organism evidence="8 9">
    <name type="scientific">Shimia litoralis</name>
    <dbReference type="NCBI Taxonomy" id="420403"/>
    <lineage>
        <taxon>Bacteria</taxon>
        <taxon>Pseudomonadati</taxon>
        <taxon>Pseudomonadota</taxon>
        <taxon>Alphaproteobacteria</taxon>
        <taxon>Rhodobacterales</taxon>
        <taxon>Roseobacteraceae</taxon>
    </lineage>
</organism>
<feature type="transmembrane region" description="Helical" evidence="6">
    <location>
        <begin position="143"/>
        <end position="165"/>
    </location>
</feature>
<name>A0A4U7MR78_9RHOB</name>
<keyword evidence="2" id="KW-1003">Cell membrane</keyword>
<dbReference type="Pfam" id="PF05425">
    <property type="entry name" value="CopD"/>
    <property type="match status" value="1"/>
</dbReference>
<comment type="caution">
    <text evidence="8">The sequence shown here is derived from an EMBL/GenBank/DDBJ whole genome shotgun (WGS) entry which is preliminary data.</text>
</comment>
<dbReference type="AlphaFoldDB" id="A0A4U7MR78"/>
<dbReference type="InterPro" id="IPR008457">
    <property type="entry name" value="Cu-R_CopD_dom"/>
</dbReference>
<gene>
    <name evidence="8" type="ORF">FAP39_17200</name>
</gene>
<comment type="subcellular location">
    <subcellularLocation>
        <location evidence="1">Cell membrane</location>
        <topology evidence="1">Multi-pass membrane protein</topology>
    </subcellularLocation>
</comment>
<evidence type="ECO:0000313" key="8">
    <source>
        <dbReference type="EMBL" id="TKZ15449.1"/>
    </source>
</evidence>
<dbReference type="OrthoDB" id="8478277at2"/>
<dbReference type="EMBL" id="SULI01000049">
    <property type="protein sequence ID" value="TKZ15449.1"/>
    <property type="molecule type" value="Genomic_DNA"/>
</dbReference>
<evidence type="ECO:0000256" key="4">
    <source>
        <dbReference type="ARBA" id="ARBA00022989"/>
    </source>
</evidence>
<dbReference type="PANTHER" id="PTHR34820">
    <property type="entry name" value="INNER MEMBRANE PROTEIN YEBZ"/>
    <property type="match status" value="1"/>
</dbReference>
<feature type="transmembrane region" description="Helical" evidence="6">
    <location>
        <begin position="185"/>
        <end position="206"/>
    </location>
</feature>
<sequence>MPDTWEVAAIIAKLMLYIGFAGSTGLVMVRIAFSTLVAPLGDRMRMQSVYLAALALGASVVGFMLRGAALTGGADGMIDPEMLGLLWTTPVGDALICRIIGAAMIIWGEFISRVGKWVALVGGIVAFWSFTNIGHVPDLGQSGIRLLLLLHLLGVAFWVGILGPLRNLSQQSEHLDNAALLGHRFGQVAAAIVPVLILAGILMAWLLLGDLETLGSTVYGQTLLAKVVLVGVVLALAAINKLRIVPAMQDGDATVAKRLVRSIEIETAVILAVLAATATLTSVMTLPN</sequence>
<evidence type="ECO:0000256" key="3">
    <source>
        <dbReference type="ARBA" id="ARBA00022692"/>
    </source>
</evidence>
<proteinExistence type="predicted"/>
<dbReference type="Proteomes" id="UP000306575">
    <property type="component" value="Unassembled WGS sequence"/>
</dbReference>
<reference evidence="8 9" key="1">
    <citation type="submission" date="2019-04" db="EMBL/GenBank/DDBJ databases">
        <title>Genome sequence of Pelagicola litoralis CL-ES2.</title>
        <authorList>
            <person name="Cao J."/>
        </authorList>
    </citation>
    <scope>NUCLEOTIDE SEQUENCE [LARGE SCALE GENOMIC DNA]</scope>
    <source>
        <strain evidence="8 9">CL-ES2</strain>
    </source>
</reference>
<feature type="domain" description="Copper resistance protein D" evidence="7">
    <location>
        <begin position="183"/>
        <end position="280"/>
    </location>
</feature>
<feature type="transmembrane region" description="Helical" evidence="6">
    <location>
        <begin position="14"/>
        <end position="37"/>
    </location>
</feature>
<protein>
    <submittedName>
        <fullName evidence="8">Copper-binding protein</fullName>
    </submittedName>
</protein>
<dbReference type="GO" id="GO:0005886">
    <property type="term" value="C:plasma membrane"/>
    <property type="evidence" value="ECO:0007669"/>
    <property type="project" value="UniProtKB-SubCell"/>
</dbReference>
<feature type="transmembrane region" description="Helical" evidence="6">
    <location>
        <begin position="49"/>
        <end position="65"/>
    </location>
</feature>
<keyword evidence="3 6" id="KW-0812">Transmembrane</keyword>
<evidence type="ECO:0000256" key="5">
    <source>
        <dbReference type="ARBA" id="ARBA00023136"/>
    </source>
</evidence>
<evidence type="ECO:0000313" key="9">
    <source>
        <dbReference type="Proteomes" id="UP000306575"/>
    </source>
</evidence>
<feature type="transmembrane region" description="Helical" evidence="6">
    <location>
        <begin position="114"/>
        <end position="131"/>
    </location>
</feature>
<evidence type="ECO:0000259" key="7">
    <source>
        <dbReference type="Pfam" id="PF05425"/>
    </source>
</evidence>
<keyword evidence="5 6" id="KW-0472">Membrane</keyword>
<accession>A0A4U7MR78</accession>
<dbReference type="GO" id="GO:0006825">
    <property type="term" value="P:copper ion transport"/>
    <property type="evidence" value="ECO:0007669"/>
    <property type="project" value="InterPro"/>
</dbReference>
<dbReference type="InterPro" id="IPR032694">
    <property type="entry name" value="CopC/D"/>
</dbReference>
<evidence type="ECO:0000256" key="2">
    <source>
        <dbReference type="ARBA" id="ARBA00022475"/>
    </source>
</evidence>
<keyword evidence="4 6" id="KW-1133">Transmembrane helix</keyword>
<keyword evidence="9" id="KW-1185">Reference proteome</keyword>